<organism evidence="3 4">
    <name type="scientific">Nocardiopsis composta</name>
    <dbReference type="NCBI Taxonomy" id="157465"/>
    <lineage>
        <taxon>Bacteria</taxon>
        <taxon>Bacillati</taxon>
        <taxon>Actinomycetota</taxon>
        <taxon>Actinomycetes</taxon>
        <taxon>Streptosporangiales</taxon>
        <taxon>Nocardiopsidaceae</taxon>
        <taxon>Nocardiopsis</taxon>
    </lineage>
</organism>
<feature type="compositionally biased region" description="Gly residues" evidence="1">
    <location>
        <begin position="121"/>
        <end position="151"/>
    </location>
</feature>
<protein>
    <submittedName>
        <fullName evidence="3">Uncharacterized protein YkwD</fullName>
    </submittedName>
</protein>
<evidence type="ECO:0000259" key="2">
    <source>
        <dbReference type="Pfam" id="PF00188"/>
    </source>
</evidence>
<dbReference type="RefSeq" id="WP_184391738.1">
    <property type="nucleotide sequence ID" value="NZ_JACHDB010000001.1"/>
</dbReference>
<feature type="compositionally biased region" description="Low complexity" evidence="1">
    <location>
        <begin position="60"/>
        <end position="69"/>
    </location>
</feature>
<dbReference type="PANTHER" id="PTHR31157">
    <property type="entry name" value="SCP DOMAIN-CONTAINING PROTEIN"/>
    <property type="match status" value="1"/>
</dbReference>
<gene>
    <name evidence="3" type="ORF">HDA36_002213</name>
</gene>
<dbReference type="Proteomes" id="UP000572635">
    <property type="component" value="Unassembled WGS sequence"/>
</dbReference>
<accession>A0A7W8VDR2</accession>
<evidence type="ECO:0000313" key="3">
    <source>
        <dbReference type="EMBL" id="MBB5432129.1"/>
    </source>
</evidence>
<dbReference type="EMBL" id="JACHDB010000001">
    <property type="protein sequence ID" value="MBB5432129.1"/>
    <property type="molecule type" value="Genomic_DNA"/>
</dbReference>
<dbReference type="InterPro" id="IPR014044">
    <property type="entry name" value="CAP_dom"/>
</dbReference>
<feature type="compositionally biased region" description="Polar residues" evidence="1">
    <location>
        <begin position="98"/>
        <end position="112"/>
    </location>
</feature>
<keyword evidence="4" id="KW-1185">Reference proteome</keyword>
<dbReference type="Pfam" id="PF00188">
    <property type="entry name" value="CAP"/>
    <property type="match status" value="1"/>
</dbReference>
<feature type="region of interest" description="Disordered" evidence="1">
    <location>
        <begin position="1"/>
        <end position="20"/>
    </location>
</feature>
<dbReference type="SUPFAM" id="SSF55797">
    <property type="entry name" value="PR-1-like"/>
    <property type="match status" value="1"/>
</dbReference>
<reference evidence="3 4" key="1">
    <citation type="submission" date="2020-08" db="EMBL/GenBank/DDBJ databases">
        <title>Sequencing the genomes of 1000 actinobacteria strains.</title>
        <authorList>
            <person name="Klenk H.-P."/>
        </authorList>
    </citation>
    <scope>NUCLEOTIDE SEQUENCE [LARGE SCALE GENOMIC DNA]</scope>
    <source>
        <strain evidence="3 4">DSM 44551</strain>
    </source>
</reference>
<dbReference type="AlphaFoldDB" id="A0A7W8VDR2"/>
<feature type="domain" description="SCP" evidence="2">
    <location>
        <begin position="163"/>
        <end position="264"/>
    </location>
</feature>
<proteinExistence type="predicted"/>
<name>A0A7W8VDR2_9ACTN</name>
<evidence type="ECO:0000256" key="1">
    <source>
        <dbReference type="SAM" id="MobiDB-lite"/>
    </source>
</evidence>
<comment type="caution">
    <text evidence="3">The sequence shown here is derived from an EMBL/GenBank/DDBJ whole genome shotgun (WGS) entry which is preliminary data.</text>
</comment>
<dbReference type="Gene3D" id="3.40.33.10">
    <property type="entry name" value="CAP"/>
    <property type="match status" value="1"/>
</dbReference>
<feature type="region of interest" description="Disordered" evidence="1">
    <location>
        <begin position="43"/>
        <end position="194"/>
    </location>
</feature>
<dbReference type="PANTHER" id="PTHR31157:SF1">
    <property type="entry name" value="SCP DOMAIN-CONTAINING PROTEIN"/>
    <property type="match status" value="1"/>
</dbReference>
<sequence length="275" mass="27067">MGRGRRRHRHREPRPPRRGRSALIAAALALPVGLGTAGALVLANLSGGDGAPSADPRQIAPDAALPPAAGDFFDGASEPPAEADGGSGGDGAEQAEQNAPSGSAEAQGSVSASEAPDEDGAGSGSGGGSGGPSGSGGEGGQSGGGSGGGASAAGSGQSGEVVSLVNEERAKAGCGPVSVDSRLTSASEKHSRDMADRDYMSHHTPEGVGPGERAEKAGYSAWGGENVAAGYSSPEAVMEGWMNSEGHRANILNCDFVSIGVGEADARWTQNFGYE</sequence>
<evidence type="ECO:0000313" key="4">
    <source>
        <dbReference type="Proteomes" id="UP000572635"/>
    </source>
</evidence>
<dbReference type="CDD" id="cd05379">
    <property type="entry name" value="CAP_bacterial"/>
    <property type="match status" value="1"/>
</dbReference>
<dbReference type="InterPro" id="IPR035940">
    <property type="entry name" value="CAP_sf"/>
</dbReference>